<dbReference type="PANTHER" id="PTHR11254:SF440">
    <property type="entry name" value="E3 UBIQUITIN-PROTEIN LIGASE NEDD-4"/>
    <property type="match status" value="1"/>
</dbReference>
<dbReference type="Gene3D" id="3.90.1750.10">
    <property type="entry name" value="Hect, E3 ligase catalytic domains"/>
    <property type="match status" value="1"/>
</dbReference>
<dbReference type="GO" id="GO:0006511">
    <property type="term" value="P:ubiquitin-dependent protein catabolic process"/>
    <property type="evidence" value="ECO:0007669"/>
    <property type="project" value="TreeGrafter"/>
</dbReference>
<dbReference type="InterPro" id="IPR050409">
    <property type="entry name" value="E3_ubiq-protein_ligase"/>
</dbReference>
<feature type="transmembrane region" description="Helical" evidence="7">
    <location>
        <begin position="456"/>
        <end position="477"/>
    </location>
</feature>
<dbReference type="EMBL" id="GL349441">
    <property type="protein sequence ID" value="KNC56350.1"/>
    <property type="molecule type" value="Genomic_DNA"/>
</dbReference>
<dbReference type="GO" id="GO:0061630">
    <property type="term" value="F:ubiquitin protein ligase activity"/>
    <property type="evidence" value="ECO:0007669"/>
    <property type="project" value="UniProtKB-EC"/>
</dbReference>
<feature type="transmembrane region" description="Helical" evidence="7">
    <location>
        <begin position="703"/>
        <end position="724"/>
    </location>
</feature>
<sequence length="1228" mass="130254">MCRSTRSRLVVLVHLASLLLLAALWKPASAAPVFVGSSADAGVKLGSGSYLFKFITATITELPDVYPLDAIHASLASTAYLVDPPDHIHVAIRSLLLLPPHRLADLPETAQAELTAALDAAYSVADADEVDNITISRRNDPVALARFPACASIDRPLPLSALCSSFRITASAGFGPGLTMVSHELQVRSADQLWREIWYPRLIADPPPVIHTDVIRAWFLPKIAHLDEAVSHMLREYCFAPLVRTVTAALSWVWQAAKTALVYALHGAGLNLVTDMLRAVRSGAVHATSSLASSLGTNLDAISAFLFHASPRDLAGAAAVHRGAHAADALLRRHVLDSATATALAIPLTRGMAAPQPFSIDVSCSAPTHLALALDAIAPSGNLAIAQHTIRLSAASELMLPVALVAWLLAWAGALVAPNMWLGTLSPRRVLAVVGALVAWQGLEAAATVAPLASVVYRLLALVGNLIVFGTLGFGWASWLGRAVRASPGAVAALFAFSLGAYSDAAPTVGRVVARPLLASFWTFCCVLVPRRHARPVAARLLCVLSLVYRGRAALPLPTVIGVDIVERVLRISSLDRGIMVGAAVGTLLSSMPAEARGPAAGLGLLFGAASCLLLRRLRVFAAGAVSAGLALAFWTMLGRLDRAAIGLGLPAVVALGLGTTTLWTSLQSLAPLLEALPRAWWSPFAELGNALEQLGPRYDETFGLACILGVMYTLLSGAAYYWLSQTGASAAVMWALPVAIGGSTAISTVLAYVLPGPSSLTAYYGWEAPHDPVLGLGLGLVLEHIVLGSVAWISTAPMRGPLFVAAHFTAAAIYAVVLLLVIFHIATFVPSSWLRLHELHMRLRQQTPPGTLRITIRRENFVRDTLLANVAADPADALMNTRVTFISAGVVEAGSDDGGLTKEWLSLFGKALIGVASHPSIAPIEPVILVPAIRSGDADAVVYSLSNQIETYEADIAGRMLVRLLAARISLGYEISPALTRAMLRQPIVAADLAVIDPDLYAAKRAFKAQVDTAAKELDIELRFVFEYHARESGELVVVPLRKPTGELCDPEEVVNSTNYDEYMDAFATTYLTAGIEEHLAAFARGVHTAVPSRALRAAFGSDERALAHTLYGQVELDVAEWQAASVDDIGDPHWTWFWDAVVQLSAERRLQLLLAVTGCVLPPAGGLANLNPPMAVCVAFNASNGALPTASVCTNKIRLPRSYASAEETASKLNQFLDQPVGFGRA</sequence>
<dbReference type="PANTHER" id="PTHR11254">
    <property type="entry name" value="HECT DOMAIN UBIQUITIN-PROTEIN LIGASE"/>
    <property type="match status" value="1"/>
</dbReference>
<feature type="signal peptide" evidence="8">
    <location>
        <begin position="1"/>
        <end position="30"/>
    </location>
</feature>
<dbReference type="Gene3D" id="3.30.2410.10">
    <property type="entry name" value="Hect, E3 ligase catalytic domain"/>
    <property type="match status" value="1"/>
</dbReference>
<evidence type="ECO:0000256" key="1">
    <source>
        <dbReference type="ARBA" id="ARBA00000885"/>
    </source>
</evidence>
<dbReference type="Proteomes" id="UP000054408">
    <property type="component" value="Unassembled WGS sequence"/>
</dbReference>
<evidence type="ECO:0000313" key="11">
    <source>
        <dbReference type="Proteomes" id="UP000054408"/>
    </source>
</evidence>
<dbReference type="GO" id="GO:0016567">
    <property type="term" value="P:protein ubiquitination"/>
    <property type="evidence" value="ECO:0007669"/>
    <property type="project" value="TreeGrafter"/>
</dbReference>
<feature type="active site" description="Glycyl thioester intermediate" evidence="6">
    <location>
        <position position="1195"/>
    </location>
</feature>
<evidence type="ECO:0000256" key="4">
    <source>
        <dbReference type="ARBA" id="ARBA00022679"/>
    </source>
</evidence>
<dbReference type="GeneID" id="25562006"/>
<gene>
    <name evidence="10" type="ORF">AMSG_02321</name>
</gene>
<comment type="catalytic activity">
    <reaction evidence="1">
        <text>S-ubiquitinyl-[E2 ubiquitin-conjugating enzyme]-L-cysteine + [acceptor protein]-L-lysine = [E2 ubiquitin-conjugating enzyme]-L-cysteine + N(6)-ubiquitinyl-[acceptor protein]-L-lysine.</text>
        <dbReference type="EC" id="2.3.2.26"/>
    </reaction>
</comment>
<feature type="transmembrane region" description="Helical" evidence="7">
    <location>
        <begin position="618"/>
        <end position="638"/>
    </location>
</feature>
<feature type="transmembrane region" description="Helical" evidence="7">
    <location>
        <begin position="731"/>
        <end position="755"/>
    </location>
</feature>
<dbReference type="eggNOG" id="KOG0940">
    <property type="taxonomic scope" value="Eukaryota"/>
</dbReference>
<protein>
    <recommendedName>
        <fullName evidence="3">HECT-type E3 ubiquitin transferase</fullName>
        <ecNumber evidence="3">2.3.2.26</ecNumber>
    </recommendedName>
</protein>
<name>A0A0L0DVV3_THETB</name>
<keyword evidence="7" id="KW-0472">Membrane</keyword>
<dbReference type="STRING" id="461836.A0A0L0DVV3"/>
<keyword evidence="5 6" id="KW-0833">Ubl conjugation pathway</keyword>
<evidence type="ECO:0000256" key="8">
    <source>
        <dbReference type="SAM" id="SignalP"/>
    </source>
</evidence>
<comment type="pathway">
    <text evidence="2">Protein modification; protein ubiquitination.</text>
</comment>
<dbReference type="RefSeq" id="XP_013760867.1">
    <property type="nucleotide sequence ID" value="XM_013905413.1"/>
</dbReference>
<dbReference type="PROSITE" id="PS50237">
    <property type="entry name" value="HECT"/>
    <property type="match status" value="1"/>
</dbReference>
<keyword evidence="8" id="KW-0732">Signal</keyword>
<feature type="transmembrane region" description="Helical" evidence="7">
    <location>
        <begin position="430"/>
        <end position="450"/>
    </location>
</feature>
<organism evidence="10 11">
    <name type="scientific">Thecamonas trahens ATCC 50062</name>
    <dbReference type="NCBI Taxonomy" id="461836"/>
    <lineage>
        <taxon>Eukaryota</taxon>
        <taxon>Apusozoa</taxon>
        <taxon>Apusomonadida</taxon>
        <taxon>Apusomonadidae</taxon>
        <taxon>Thecamonas</taxon>
    </lineage>
</organism>
<dbReference type="GO" id="GO:0005737">
    <property type="term" value="C:cytoplasm"/>
    <property type="evidence" value="ECO:0007669"/>
    <property type="project" value="TreeGrafter"/>
</dbReference>
<proteinExistence type="predicted"/>
<keyword evidence="7" id="KW-1133">Transmembrane helix</keyword>
<dbReference type="EC" id="2.3.2.26" evidence="3"/>
<evidence type="ECO:0000256" key="3">
    <source>
        <dbReference type="ARBA" id="ARBA00012485"/>
    </source>
</evidence>
<feature type="transmembrane region" description="Helical" evidence="7">
    <location>
        <begin position="645"/>
        <end position="667"/>
    </location>
</feature>
<accession>A0A0L0DVV3</accession>
<keyword evidence="7" id="KW-0812">Transmembrane</keyword>
<evidence type="ECO:0000256" key="7">
    <source>
        <dbReference type="SAM" id="Phobius"/>
    </source>
</evidence>
<feature type="transmembrane region" description="Helical" evidence="7">
    <location>
        <begin position="398"/>
        <end position="418"/>
    </location>
</feature>
<evidence type="ECO:0000256" key="2">
    <source>
        <dbReference type="ARBA" id="ARBA00004906"/>
    </source>
</evidence>
<dbReference type="Pfam" id="PF00632">
    <property type="entry name" value="HECT"/>
    <property type="match status" value="1"/>
</dbReference>
<dbReference type="AlphaFoldDB" id="A0A0L0DVV3"/>
<keyword evidence="4" id="KW-0808">Transferase</keyword>
<feature type="transmembrane region" description="Helical" evidence="7">
    <location>
        <begin position="775"/>
        <end position="796"/>
    </location>
</feature>
<dbReference type="InterPro" id="IPR035983">
    <property type="entry name" value="Hect_E3_ubiquitin_ligase"/>
</dbReference>
<keyword evidence="11" id="KW-1185">Reference proteome</keyword>
<evidence type="ECO:0000259" key="9">
    <source>
        <dbReference type="PROSITE" id="PS50237"/>
    </source>
</evidence>
<evidence type="ECO:0000256" key="6">
    <source>
        <dbReference type="PROSITE-ProRule" id="PRU00104"/>
    </source>
</evidence>
<feature type="transmembrane region" description="Helical" evidence="7">
    <location>
        <begin position="489"/>
        <end position="506"/>
    </location>
</feature>
<reference evidence="10 11" key="1">
    <citation type="submission" date="2010-05" db="EMBL/GenBank/DDBJ databases">
        <title>The Genome Sequence of Thecamonas trahens ATCC 50062.</title>
        <authorList>
            <consortium name="The Broad Institute Genome Sequencing Platform"/>
            <person name="Russ C."/>
            <person name="Cuomo C."/>
            <person name="Shea T."/>
            <person name="Young S.K."/>
            <person name="Zeng Q."/>
            <person name="Koehrsen M."/>
            <person name="Haas B."/>
            <person name="Borodovsky M."/>
            <person name="Guigo R."/>
            <person name="Alvarado L."/>
            <person name="Berlin A."/>
            <person name="Bochicchio J."/>
            <person name="Borenstein D."/>
            <person name="Chapman S."/>
            <person name="Chen Z."/>
            <person name="Freedman E."/>
            <person name="Gellesch M."/>
            <person name="Goldberg J."/>
            <person name="Griggs A."/>
            <person name="Gujja S."/>
            <person name="Heilman E."/>
            <person name="Heiman D."/>
            <person name="Hepburn T."/>
            <person name="Howarth C."/>
            <person name="Jen D."/>
            <person name="Larson L."/>
            <person name="Mehta T."/>
            <person name="Park D."/>
            <person name="Pearson M."/>
            <person name="Roberts A."/>
            <person name="Saif S."/>
            <person name="Shenoy N."/>
            <person name="Sisk P."/>
            <person name="Stolte C."/>
            <person name="Sykes S."/>
            <person name="Thomson T."/>
            <person name="Walk T."/>
            <person name="White J."/>
            <person name="Yandava C."/>
            <person name="Burger G."/>
            <person name="Gray M.W."/>
            <person name="Holland P.W.H."/>
            <person name="King N."/>
            <person name="Lang F.B.F."/>
            <person name="Roger A.J."/>
            <person name="Ruiz-Trillo I."/>
            <person name="Lander E."/>
            <person name="Nusbaum C."/>
        </authorList>
    </citation>
    <scope>NUCLEOTIDE SEQUENCE [LARGE SCALE GENOMIC DNA]</scope>
    <source>
        <strain evidence="10 11">ATCC 50062</strain>
    </source>
</reference>
<evidence type="ECO:0000256" key="5">
    <source>
        <dbReference type="ARBA" id="ARBA00022786"/>
    </source>
</evidence>
<dbReference type="SUPFAM" id="SSF56204">
    <property type="entry name" value="Hect, E3 ligase catalytic domain"/>
    <property type="match status" value="1"/>
</dbReference>
<feature type="transmembrane region" description="Helical" evidence="7">
    <location>
        <begin position="803"/>
        <end position="827"/>
    </location>
</feature>
<feature type="chain" id="PRO_5005537815" description="HECT-type E3 ubiquitin transferase" evidence="8">
    <location>
        <begin position="31"/>
        <end position="1228"/>
    </location>
</feature>
<dbReference type="Gene3D" id="3.30.2160.10">
    <property type="entry name" value="Hect, E3 ligase catalytic domain"/>
    <property type="match status" value="1"/>
</dbReference>
<feature type="domain" description="HECT" evidence="9">
    <location>
        <begin position="874"/>
        <end position="1228"/>
    </location>
</feature>
<dbReference type="SMART" id="SM00119">
    <property type="entry name" value="HECTc"/>
    <property type="match status" value="1"/>
</dbReference>
<evidence type="ECO:0000313" key="10">
    <source>
        <dbReference type="EMBL" id="KNC56350.1"/>
    </source>
</evidence>
<dbReference type="InterPro" id="IPR000569">
    <property type="entry name" value="HECT_dom"/>
</dbReference>